<reference evidence="3" key="1">
    <citation type="submission" date="2020-05" db="EMBL/GenBank/DDBJ databases">
        <authorList>
            <person name="Chiriac C."/>
            <person name="Salcher M."/>
            <person name="Ghai R."/>
            <person name="Kavagutti S V."/>
        </authorList>
    </citation>
    <scope>NUCLEOTIDE SEQUENCE</scope>
</reference>
<evidence type="ECO:0000259" key="2">
    <source>
        <dbReference type="Pfam" id="PF00561"/>
    </source>
</evidence>
<dbReference type="AlphaFoldDB" id="A0A6J7HVP1"/>
<organism evidence="3">
    <name type="scientific">freshwater metagenome</name>
    <dbReference type="NCBI Taxonomy" id="449393"/>
    <lineage>
        <taxon>unclassified sequences</taxon>
        <taxon>metagenomes</taxon>
        <taxon>ecological metagenomes</taxon>
    </lineage>
</organism>
<sequence length="316" mass="35424">MTDAPRFVTPSGSLPPADLVRTPGPWVHRDVAAHGSRFHVVEAGEGPTVVFLHGFPTFWWTWRNQLTAIADAGFHVVAMDLRGYGGSDHTPHGYDPLSLVEDVGAVIRSLGEEHAVVVGHGWGGLIAWSMGVYEPEVTRAIAAVGMPHPKALRRALLRDRHQRKRSMYAVGFQWPWAPEKSLTRDHAKRVRDLLHEWSATPSWPDESTSDIYRTVFTLWPTAHCAIEYHRWALRSILRTDGIRYNAQMRTAIDVPVLQVHGAEDPAILVSSIEGSDHWVTGDYEMAILPSLGHYPHEENPEVFNAALIPWLRRVTS</sequence>
<dbReference type="PRINTS" id="PR00111">
    <property type="entry name" value="ABHYDROLASE"/>
</dbReference>
<dbReference type="PRINTS" id="PR00412">
    <property type="entry name" value="EPOXHYDRLASE"/>
</dbReference>
<dbReference type="InterPro" id="IPR000073">
    <property type="entry name" value="AB_hydrolase_1"/>
</dbReference>
<name>A0A6J7HVP1_9ZZZZ</name>
<dbReference type="InterPro" id="IPR029058">
    <property type="entry name" value="AB_hydrolase_fold"/>
</dbReference>
<dbReference type="SUPFAM" id="SSF53474">
    <property type="entry name" value="alpha/beta-Hydrolases"/>
    <property type="match status" value="1"/>
</dbReference>
<dbReference type="InterPro" id="IPR000639">
    <property type="entry name" value="Epox_hydrolase-like"/>
</dbReference>
<evidence type="ECO:0000256" key="1">
    <source>
        <dbReference type="ARBA" id="ARBA00022801"/>
    </source>
</evidence>
<evidence type="ECO:0000313" key="3">
    <source>
        <dbReference type="EMBL" id="CAB4920855.1"/>
    </source>
</evidence>
<protein>
    <submittedName>
        <fullName evidence="3">Unannotated protein</fullName>
    </submittedName>
</protein>
<dbReference type="GO" id="GO:0016787">
    <property type="term" value="F:hydrolase activity"/>
    <property type="evidence" value="ECO:0007669"/>
    <property type="project" value="UniProtKB-KW"/>
</dbReference>
<proteinExistence type="predicted"/>
<dbReference type="PANTHER" id="PTHR43329">
    <property type="entry name" value="EPOXIDE HYDROLASE"/>
    <property type="match status" value="1"/>
</dbReference>
<gene>
    <name evidence="3" type="ORF">UFOPK3610_01403</name>
</gene>
<dbReference type="Pfam" id="PF00561">
    <property type="entry name" value="Abhydrolase_1"/>
    <property type="match status" value="1"/>
</dbReference>
<keyword evidence="1" id="KW-0378">Hydrolase</keyword>
<accession>A0A6J7HVP1</accession>
<dbReference type="EMBL" id="CAFBMR010000064">
    <property type="protein sequence ID" value="CAB4920855.1"/>
    <property type="molecule type" value="Genomic_DNA"/>
</dbReference>
<feature type="domain" description="AB hydrolase-1" evidence="2">
    <location>
        <begin position="47"/>
        <end position="300"/>
    </location>
</feature>
<dbReference type="Gene3D" id="3.40.50.1820">
    <property type="entry name" value="alpha/beta hydrolase"/>
    <property type="match status" value="1"/>
</dbReference>